<accession>A0A0B7N166</accession>
<evidence type="ECO:0000256" key="1">
    <source>
        <dbReference type="SAM" id="MobiDB-lite"/>
    </source>
</evidence>
<organism evidence="2 3">
    <name type="scientific">Parasitella parasitica</name>
    <dbReference type="NCBI Taxonomy" id="35722"/>
    <lineage>
        <taxon>Eukaryota</taxon>
        <taxon>Fungi</taxon>
        <taxon>Fungi incertae sedis</taxon>
        <taxon>Mucoromycota</taxon>
        <taxon>Mucoromycotina</taxon>
        <taxon>Mucoromycetes</taxon>
        <taxon>Mucorales</taxon>
        <taxon>Mucorineae</taxon>
        <taxon>Mucoraceae</taxon>
        <taxon>Parasitella</taxon>
    </lineage>
</organism>
<name>A0A0B7N166_9FUNG</name>
<evidence type="ECO:0000313" key="2">
    <source>
        <dbReference type="EMBL" id="CEP09123.1"/>
    </source>
</evidence>
<keyword evidence="3" id="KW-1185">Reference proteome</keyword>
<dbReference type="Proteomes" id="UP000054107">
    <property type="component" value="Unassembled WGS sequence"/>
</dbReference>
<dbReference type="EMBL" id="LN721116">
    <property type="protein sequence ID" value="CEP09123.1"/>
    <property type="molecule type" value="Genomic_DNA"/>
</dbReference>
<protein>
    <submittedName>
        <fullName evidence="2">Uncharacterized protein</fullName>
    </submittedName>
</protein>
<dbReference type="AlphaFoldDB" id="A0A0B7N166"/>
<feature type="region of interest" description="Disordered" evidence="1">
    <location>
        <begin position="1"/>
        <end position="75"/>
    </location>
</feature>
<feature type="compositionally biased region" description="Polar residues" evidence="1">
    <location>
        <begin position="55"/>
        <end position="75"/>
    </location>
</feature>
<sequence>MGQVFASVPEPTMAVGASVSPENSQGTDPDGDTGGTPLAERLLLPVAGVDELEGTQDSTTDGDLSFGTNDSMAIQ</sequence>
<gene>
    <name evidence="2" type="primary">PARPA_02580.1 scaffold 4891</name>
</gene>
<evidence type="ECO:0000313" key="3">
    <source>
        <dbReference type="Proteomes" id="UP000054107"/>
    </source>
</evidence>
<reference evidence="2 3" key="1">
    <citation type="submission" date="2014-09" db="EMBL/GenBank/DDBJ databases">
        <authorList>
            <person name="Ellenberger Sabrina"/>
        </authorList>
    </citation>
    <scope>NUCLEOTIDE SEQUENCE [LARGE SCALE GENOMIC DNA]</scope>
    <source>
        <strain evidence="2 3">CBS 412.66</strain>
    </source>
</reference>
<proteinExistence type="predicted"/>